<evidence type="ECO:0000256" key="1">
    <source>
        <dbReference type="ARBA" id="ARBA00006700"/>
    </source>
</evidence>
<dbReference type="EMBL" id="MHCJ01000003">
    <property type="protein sequence ID" value="OGY18848.1"/>
    <property type="molecule type" value="Genomic_DNA"/>
</dbReference>
<comment type="function">
    <text evidence="6">One of the early assembly proteins it binds 23S rRNA. One of the proteins that surrounds the polypeptide exit tunnel on the outside of the ribosome. Forms the main docking site for trigger factor binding to the ribosome.</text>
</comment>
<reference evidence="8 9" key="1">
    <citation type="journal article" date="2016" name="Nat. Commun.">
        <title>Thousands of microbial genomes shed light on interconnected biogeochemical processes in an aquifer system.</title>
        <authorList>
            <person name="Anantharaman K."/>
            <person name="Brown C.T."/>
            <person name="Hug L.A."/>
            <person name="Sharon I."/>
            <person name="Castelle C.J."/>
            <person name="Probst A.J."/>
            <person name="Thomas B.C."/>
            <person name="Singh A."/>
            <person name="Wilkins M.J."/>
            <person name="Karaoz U."/>
            <person name="Brodie E.L."/>
            <person name="Williams K.H."/>
            <person name="Hubbard S.S."/>
            <person name="Banfield J.F."/>
        </authorList>
    </citation>
    <scope>NUCLEOTIDE SEQUENCE [LARGE SCALE GENOMIC DNA]</scope>
</reference>
<dbReference type="GO" id="GO:1990904">
    <property type="term" value="C:ribonucleoprotein complex"/>
    <property type="evidence" value="ECO:0007669"/>
    <property type="project" value="UniProtKB-KW"/>
</dbReference>
<comment type="similarity">
    <text evidence="1 6 7">Belongs to the universal ribosomal protein uL23 family.</text>
</comment>
<evidence type="ECO:0000313" key="9">
    <source>
        <dbReference type="Proteomes" id="UP000179233"/>
    </source>
</evidence>
<dbReference type="SUPFAM" id="SSF54189">
    <property type="entry name" value="Ribosomal proteins S24e, L23 and L15e"/>
    <property type="match status" value="1"/>
</dbReference>
<keyword evidence="2 6" id="KW-0699">rRNA-binding</keyword>
<dbReference type="HAMAP" id="MF_01369_B">
    <property type="entry name" value="Ribosomal_uL23_B"/>
    <property type="match status" value="1"/>
</dbReference>
<dbReference type="GO" id="GO:0003735">
    <property type="term" value="F:structural constituent of ribosome"/>
    <property type="evidence" value="ECO:0007669"/>
    <property type="project" value="InterPro"/>
</dbReference>
<dbReference type="InterPro" id="IPR013025">
    <property type="entry name" value="Ribosomal_uL23-like"/>
</dbReference>
<dbReference type="GO" id="GO:0019843">
    <property type="term" value="F:rRNA binding"/>
    <property type="evidence" value="ECO:0007669"/>
    <property type="project" value="UniProtKB-UniRule"/>
</dbReference>
<comment type="caution">
    <text evidence="8">The sequence shown here is derived from an EMBL/GenBank/DDBJ whole genome shotgun (WGS) entry which is preliminary data.</text>
</comment>
<dbReference type="InterPro" id="IPR001014">
    <property type="entry name" value="Ribosomal_uL23_CS"/>
</dbReference>
<gene>
    <name evidence="6" type="primary">rplW</name>
    <name evidence="8" type="ORF">A2786_05155</name>
</gene>
<dbReference type="Gene3D" id="3.30.70.330">
    <property type="match status" value="1"/>
</dbReference>
<dbReference type="InterPro" id="IPR012678">
    <property type="entry name" value="Ribosomal_uL23/eL15/eS24_sf"/>
</dbReference>
<evidence type="ECO:0000256" key="6">
    <source>
        <dbReference type="HAMAP-Rule" id="MF_01369"/>
    </source>
</evidence>
<dbReference type="PROSITE" id="PS00050">
    <property type="entry name" value="RIBOSOMAL_L23"/>
    <property type="match status" value="1"/>
</dbReference>
<dbReference type="GO" id="GO:0006412">
    <property type="term" value="P:translation"/>
    <property type="evidence" value="ECO:0007669"/>
    <property type="project" value="UniProtKB-UniRule"/>
</dbReference>
<dbReference type="GO" id="GO:0005840">
    <property type="term" value="C:ribosome"/>
    <property type="evidence" value="ECO:0007669"/>
    <property type="project" value="UniProtKB-KW"/>
</dbReference>
<evidence type="ECO:0000256" key="3">
    <source>
        <dbReference type="ARBA" id="ARBA00022884"/>
    </source>
</evidence>
<evidence type="ECO:0000313" key="8">
    <source>
        <dbReference type="EMBL" id="OGY18848.1"/>
    </source>
</evidence>
<sequence length="97" mass="10962">MRRLNVLRRPTITEKSMIKTSSGSYTFEVEHHTSKGQIKRAVEAAFGVTVIAVNTAKASGKTHRVGKFRHTVRTHDRKKAVIKLKEGQKIEVFETKS</sequence>
<keyword evidence="5 6" id="KW-0687">Ribonucleoprotein</keyword>
<evidence type="ECO:0000256" key="7">
    <source>
        <dbReference type="RuleBase" id="RU003934"/>
    </source>
</evidence>
<protein>
    <recommendedName>
        <fullName evidence="6">Large ribosomal subunit protein uL23</fullName>
    </recommendedName>
</protein>
<organism evidence="8 9">
    <name type="scientific">Candidatus Chisholmbacteria bacterium RIFCSPHIGHO2_01_FULL_52_32</name>
    <dbReference type="NCBI Taxonomy" id="1797591"/>
    <lineage>
        <taxon>Bacteria</taxon>
        <taxon>Candidatus Chisholmiibacteriota</taxon>
    </lineage>
</organism>
<evidence type="ECO:0000256" key="2">
    <source>
        <dbReference type="ARBA" id="ARBA00022730"/>
    </source>
</evidence>
<dbReference type="InterPro" id="IPR012677">
    <property type="entry name" value="Nucleotide-bd_a/b_plait_sf"/>
</dbReference>
<dbReference type="Pfam" id="PF00276">
    <property type="entry name" value="Ribosomal_L23"/>
    <property type="match status" value="1"/>
</dbReference>
<dbReference type="PANTHER" id="PTHR11620">
    <property type="entry name" value="60S RIBOSOMAL PROTEIN L23A"/>
    <property type="match status" value="1"/>
</dbReference>
<dbReference type="NCBIfam" id="NF004363">
    <property type="entry name" value="PRK05738.2-4"/>
    <property type="match status" value="1"/>
</dbReference>
<keyword evidence="3 6" id="KW-0694">RNA-binding</keyword>
<keyword evidence="4 6" id="KW-0689">Ribosomal protein</keyword>
<dbReference type="Proteomes" id="UP000179233">
    <property type="component" value="Unassembled WGS sequence"/>
</dbReference>
<name>A0A1G1VTX2_9BACT</name>
<proteinExistence type="inferred from homology"/>
<evidence type="ECO:0000256" key="5">
    <source>
        <dbReference type="ARBA" id="ARBA00023274"/>
    </source>
</evidence>
<comment type="subunit">
    <text evidence="6">Part of the 50S ribosomal subunit. Contacts protein L29, and trigger factor when it is bound to the ribosome.</text>
</comment>
<dbReference type="AlphaFoldDB" id="A0A1G1VTX2"/>
<accession>A0A1G1VTX2</accession>
<evidence type="ECO:0000256" key="4">
    <source>
        <dbReference type="ARBA" id="ARBA00022980"/>
    </source>
</evidence>